<dbReference type="EMBL" id="ML769479">
    <property type="protein sequence ID" value="KAE9398673.1"/>
    <property type="molecule type" value="Genomic_DNA"/>
</dbReference>
<evidence type="ECO:0000313" key="1">
    <source>
        <dbReference type="EMBL" id="KAE9398673.1"/>
    </source>
</evidence>
<reference evidence="1" key="1">
    <citation type="journal article" date="2019" name="Environ. Microbiol.">
        <title>Fungal ecological strategies reflected in gene transcription - a case study of two litter decomposers.</title>
        <authorList>
            <person name="Barbi F."/>
            <person name="Kohler A."/>
            <person name="Barry K."/>
            <person name="Baskaran P."/>
            <person name="Daum C."/>
            <person name="Fauchery L."/>
            <person name="Ihrmark K."/>
            <person name="Kuo A."/>
            <person name="LaButti K."/>
            <person name="Lipzen A."/>
            <person name="Morin E."/>
            <person name="Grigoriev I.V."/>
            <person name="Henrissat B."/>
            <person name="Lindahl B."/>
            <person name="Martin F."/>
        </authorList>
    </citation>
    <scope>NUCLEOTIDE SEQUENCE</scope>
    <source>
        <strain evidence="1">JB14</strain>
    </source>
</reference>
<dbReference type="AlphaFoldDB" id="A0A6A4HKY7"/>
<proteinExistence type="predicted"/>
<organism evidence="1 2">
    <name type="scientific">Gymnopus androsaceus JB14</name>
    <dbReference type="NCBI Taxonomy" id="1447944"/>
    <lineage>
        <taxon>Eukaryota</taxon>
        <taxon>Fungi</taxon>
        <taxon>Dikarya</taxon>
        <taxon>Basidiomycota</taxon>
        <taxon>Agaricomycotina</taxon>
        <taxon>Agaricomycetes</taxon>
        <taxon>Agaricomycetidae</taxon>
        <taxon>Agaricales</taxon>
        <taxon>Marasmiineae</taxon>
        <taxon>Omphalotaceae</taxon>
        <taxon>Gymnopus</taxon>
    </lineage>
</organism>
<name>A0A6A4HKY7_9AGAR</name>
<evidence type="ECO:0000313" key="2">
    <source>
        <dbReference type="Proteomes" id="UP000799118"/>
    </source>
</evidence>
<accession>A0A6A4HKY7</accession>
<evidence type="ECO:0008006" key="3">
    <source>
        <dbReference type="Google" id="ProtNLM"/>
    </source>
</evidence>
<dbReference type="OrthoDB" id="3048480at2759"/>
<protein>
    <recommendedName>
        <fullName evidence="3">Transposase Tc1-like domain-containing protein</fullName>
    </recommendedName>
</protein>
<sequence>MTARKKPTGLPPVNVTPTKWRMILHYHDELHKSFNWIANNAPDFRGTAADHTTISRNYKIARKHGCYYKAPRPGCRNLISELEAAQGIADIDEGRATDGADLQRQRFPEIPQRTVCRMLFKHGLKGFIRRHKVILTPHNFRE</sequence>
<gene>
    <name evidence="1" type="ORF">BT96DRAFT_994610</name>
</gene>
<keyword evidence="2" id="KW-1185">Reference proteome</keyword>
<dbReference type="Proteomes" id="UP000799118">
    <property type="component" value="Unassembled WGS sequence"/>
</dbReference>